<name>A0A8X7WEJ9_BRACI</name>
<organism evidence="2 3">
    <name type="scientific">Brassica carinata</name>
    <name type="common">Ethiopian mustard</name>
    <name type="synonym">Abyssinian cabbage</name>
    <dbReference type="NCBI Taxonomy" id="52824"/>
    <lineage>
        <taxon>Eukaryota</taxon>
        <taxon>Viridiplantae</taxon>
        <taxon>Streptophyta</taxon>
        <taxon>Embryophyta</taxon>
        <taxon>Tracheophyta</taxon>
        <taxon>Spermatophyta</taxon>
        <taxon>Magnoliopsida</taxon>
        <taxon>eudicotyledons</taxon>
        <taxon>Gunneridae</taxon>
        <taxon>Pentapetalae</taxon>
        <taxon>rosids</taxon>
        <taxon>malvids</taxon>
        <taxon>Brassicales</taxon>
        <taxon>Brassicaceae</taxon>
        <taxon>Brassiceae</taxon>
        <taxon>Brassica</taxon>
    </lineage>
</organism>
<dbReference type="EMBL" id="JAAMPC010000001">
    <property type="protein sequence ID" value="KAG2329418.1"/>
    <property type="molecule type" value="Genomic_DNA"/>
</dbReference>
<reference evidence="2 3" key="1">
    <citation type="submission" date="2020-02" db="EMBL/GenBank/DDBJ databases">
        <authorList>
            <person name="Ma Q."/>
            <person name="Huang Y."/>
            <person name="Song X."/>
            <person name="Pei D."/>
        </authorList>
    </citation>
    <scope>NUCLEOTIDE SEQUENCE [LARGE SCALE GENOMIC DNA]</scope>
    <source>
        <strain evidence="2">Sxm20200214</strain>
        <tissue evidence="2">Leaf</tissue>
    </source>
</reference>
<dbReference type="Proteomes" id="UP000886595">
    <property type="component" value="Unassembled WGS sequence"/>
</dbReference>
<evidence type="ECO:0000256" key="1">
    <source>
        <dbReference type="SAM" id="MobiDB-lite"/>
    </source>
</evidence>
<gene>
    <name evidence="2" type="ORF">Bca52824_000598</name>
</gene>
<accession>A0A8X7WEJ9</accession>
<keyword evidence="3" id="KW-1185">Reference proteome</keyword>
<evidence type="ECO:0000313" key="3">
    <source>
        <dbReference type="Proteomes" id="UP000886595"/>
    </source>
</evidence>
<feature type="region of interest" description="Disordered" evidence="1">
    <location>
        <begin position="1"/>
        <end position="43"/>
    </location>
</feature>
<dbReference type="AlphaFoldDB" id="A0A8X7WEJ9"/>
<sequence>MRIKSSLSSASVDNRTDSPKFSPSPDDDDNDADPPGRDNHQVGLPSVLTDEMLNGIARVFWLPAAWEGGGVEANDHSGDRGRGLLPPLCPPSLVPSQNMARSPLVRNGGVRRVIPAYSDILNSTVDDSSLRGRDRDVAKSSPFNCDIESERAIGESSGIGRYPLLGSPGERQLGSLKRPSEDALVEEFLGQKRSRKNPYARVFCYNGNTPFVNDERACVEYFFCARNAAINIPDVDDLVHAQDFKDMARSSAQARAHTVRVVHHYERDLKRARGKLEDMFAEKELRDDKIRKLEALVKDLTYVVENTASKAESPQAELSALSNREAILRSQIGYQKNSLGARIDYLEWSREDYAAKEVARAVWEASVPDQERVKDLVFKENQMTGFASCHETYIGEGVVLREYTHLLDYTDVAVLDDEDLVLSLLPSPSHN</sequence>
<proteinExistence type="predicted"/>
<comment type="caution">
    <text evidence="2">The sequence shown here is derived from an EMBL/GenBank/DDBJ whole genome shotgun (WGS) entry which is preliminary data.</text>
</comment>
<protein>
    <submittedName>
        <fullName evidence="2">Uncharacterized protein</fullName>
    </submittedName>
</protein>
<feature type="compositionally biased region" description="Polar residues" evidence="1">
    <location>
        <begin position="1"/>
        <end position="13"/>
    </location>
</feature>
<evidence type="ECO:0000313" key="2">
    <source>
        <dbReference type="EMBL" id="KAG2329418.1"/>
    </source>
</evidence>